<accession>A0A840KF80</accession>
<keyword evidence="1" id="KW-1133">Transmembrane helix</keyword>
<sequence length="159" mass="18348">METQYNNMSPASFLKQANTIFFALLAGMVIVGGMMYMMEPGKSFDFDFRNPLLILMVTLMIAGIFASNFLYHSFRNRIELKDPLSVKITKIRQALIIRFALIEGPAMSGVIFYMMEYNLAFLMLSALIVFYFVTLKPSKDKLMDDMNLTSEEKREFEKI</sequence>
<dbReference type="AlphaFoldDB" id="A0A840KF80"/>
<keyword evidence="3" id="KW-1185">Reference proteome</keyword>
<feature type="transmembrane region" description="Helical" evidence="1">
    <location>
        <begin position="119"/>
        <end position="135"/>
    </location>
</feature>
<organism evidence="2 3">
    <name type="scientific">Chryseobacterium defluvii</name>
    <dbReference type="NCBI Taxonomy" id="160396"/>
    <lineage>
        <taxon>Bacteria</taxon>
        <taxon>Pseudomonadati</taxon>
        <taxon>Bacteroidota</taxon>
        <taxon>Flavobacteriia</taxon>
        <taxon>Flavobacteriales</taxon>
        <taxon>Weeksellaceae</taxon>
        <taxon>Chryseobacterium group</taxon>
        <taxon>Chryseobacterium</taxon>
    </lineage>
</organism>
<proteinExistence type="predicted"/>
<keyword evidence="1" id="KW-0472">Membrane</keyword>
<protein>
    <submittedName>
        <fullName evidence="2">Uncharacterized protein</fullName>
    </submittedName>
</protein>
<evidence type="ECO:0000313" key="2">
    <source>
        <dbReference type="EMBL" id="MBB4808031.1"/>
    </source>
</evidence>
<evidence type="ECO:0000256" key="1">
    <source>
        <dbReference type="SAM" id="Phobius"/>
    </source>
</evidence>
<dbReference type="Proteomes" id="UP000592180">
    <property type="component" value="Unassembled WGS sequence"/>
</dbReference>
<feature type="transmembrane region" description="Helical" evidence="1">
    <location>
        <begin position="50"/>
        <end position="74"/>
    </location>
</feature>
<gene>
    <name evidence="2" type="ORF">HNP38_003371</name>
</gene>
<evidence type="ECO:0000313" key="3">
    <source>
        <dbReference type="Proteomes" id="UP000592180"/>
    </source>
</evidence>
<reference evidence="2 3" key="1">
    <citation type="submission" date="2020-08" db="EMBL/GenBank/DDBJ databases">
        <title>Functional genomics of gut bacteria from endangered species of beetles.</title>
        <authorList>
            <person name="Carlos-Shanley C."/>
        </authorList>
    </citation>
    <scope>NUCLEOTIDE SEQUENCE [LARGE SCALE GENOMIC DNA]</scope>
    <source>
        <strain evidence="2 3">S00151</strain>
    </source>
</reference>
<feature type="transmembrane region" description="Helical" evidence="1">
    <location>
        <begin position="95"/>
        <end position="113"/>
    </location>
</feature>
<dbReference type="EMBL" id="JACHLE010000006">
    <property type="protein sequence ID" value="MBB4808031.1"/>
    <property type="molecule type" value="Genomic_DNA"/>
</dbReference>
<feature type="transmembrane region" description="Helical" evidence="1">
    <location>
        <begin position="20"/>
        <end position="38"/>
    </location>
</feature>
<dbReference type="RefSeq" id="WP_184191533.1">
    <property type="nucleotide sequence ID" value="NZ_JACHLE010000006.1"/>
</dbReference>
<keyword evidence="1" id="KW-0812">Transmembrane</keyword>
<name>A0A840KF80_9FLAO</name>
<comment type="caution">
    <text evidence="2">The sequence shown here is derived from an EMBL/GenBank/DDBJ whole genome shotgun (WGS) entry which is preliminary data.</text>
</comment>